<organism evidence="1 2">
    <name type="scientific">Nesterenkonia sandarakina</name>
    <dbReference type="NCBI Taxonomy" id="272918"/>
    <lineage>
        <taxon>Bacteria</taxon>
        <taxon>Bacillati</taxon>
        <taxon>Actinomycetota</taxon>
        <taxon>Actinomycetes</taxon>
        <taxon>Micrococcales</taxon>
        <taxon>Micrococcaceae</taxon>
        <taxon>Nesterenkonia</taxon>
    </lineage>
</organism>
<sequence length="58" mass="6255">MNDLQGKRSGSITEYLAGLDNTITMRLDAPSLIADQDTAEIQVQRSTGLKVVGRHVVA</sequence>
<protein>
    <submittedName>
        <fullName evidence="1">Uncharacterized protein</fullName>
    </submittedName>
</protein>
<keyword evidence="2" id="KW-1185">Reference proteome</keyword>
<proteinExistence type="predicted"/>
<dbReference type="EMBL" id="JACCFQ010000002">
    <property type="protein sequence ID" value="NYJ18204.1"/>
    <property type="molecule type" value="Genomic_DNA"/>
</dbReference>
<accession>A0A7Z0EAV9</accession>
<gene>
    <name evidence="1" type="ORF">HNR11_002794</name>
</gene>
<dbReference type="Proteomes" id="UP000560069">
    <property type="component" value="Unassembled WGS sequence"/>
</dbReference>
<reference evidence="1 2" key="1">
    <citation type="submission" date="2020-07" db="EMBL/GenBank/DDBJ databases">
        <title>Sequencing the genomes of 1000 actinobacteria strains.</title>
        <authorList>
            <person name="Klenk H.-P."/>
        </authorList>
    </citation>
    <scope>NUCLEOTIDE SEQUENCE [LARGE SCALE GENOMIC DNA]</scope>
    <source>
        <strain evidence="1 2">DSM 15664</strain>
    </source>
</reference>
<evidence type="ECO:0000313" key="2">
    <source>
        <dbReference type="Proteomes" id="UP000560069"/>
    </source>
</evidence>
<comment type="caution">
    <text evidence="1">The sequence shown here is derived from an EMBL/GenBank/DDBJ whole genome shotgun (WGS) entry which is preliminary data.</text>
</comment>
<evidence type="ECO:0000313" key="1">
    <source>
        <dbReference type="EMBL" id="NYJ18204.1"/>
    </source>
</evidence>
<dbReference type="AlphaFoldDB" id="A0A7Z0EAV9"/>
<dbReference type="RefSeq" id="WP_179443124.1">
    <property type="nucleotide sequence ID" value="NZ_BAAALK010000005.1"/>
</dbReference>
<name>A0A7Z0EAV9_9MICC</name>